<evidence type="ECO:0008006" key="2">
    <source>
        <dbReference type="Google" id="ProtNLM"/>
    </source>
</evidence>
<name>A0A0B6YI35_9EUPU</name>
<sequence length="183" mass="20188">LKTYTESLDMFTVSLMDKTVHMLEQLATEDILEQSDVVTNVMGCVSNLVNVNVKTLQESETENAASSRLLSVIDSVSYKAPIFGNQLMVPTLNIAIAAQKVDSGDTQNLTLVADTDSEQQKDKLVNIDLSTGNMPSFEENNKTSLMIPMEALLESLTAEEKNNLTRISFIVHRSDILFATIKN</sequence>
<reference evidence="1" key="1">
    <citation type="submission" date="2014-12" db="EMBL/GenBank/DDBJ databases">
        <title>Insight into the proteome of Arion vulgaris.</title>
        <authorList>
            <person name="Aradska J."/>
            <person name="Bulat T."/>
            <person name="Smidak R."/>
            <person name="Sarate P."/>
            <person name="Gangsoo J."/>
            <person name="Sialana F."/>
            <person name="Bilban M."/>
            <person name="Lubec G."/>
        </authorList>
    </citation>
    <scope>NUCLEOTIDE SEQUENCE</scope>
    <source>
        <tissue evidence="1">Skin</tissue>
    </source>
</reference>
<proteinExistence type="predicted"/>
<dbReference type="EMBL" id="HACG01008566">
    <property type="protein sequence ID" value="CEK55431.1"/>
    <property type="molecule type" value="Transcribed_RNA"/>
</dbReference>
<evidence type="ECO:0000313" key="1">
    <source>
        <dbReference type="EMBL" id="CEK55431.1"/>
    </source>
</evidence>
<gene>
    <name evidence="1" type="primary">ORF25194</name>
</gene>
<dbReference type="AlphaFoldDB" id="A0A0B6YI35"/>
<accession>A0A0B6YI35</accession>
<protein>
    <recommendedName>
        <fullName evidence="2">GAIN domain-containing protein</fullName>
    </recommendedName>
</protein>
<organism evidence="1">
    <name type="scientific">Arion vulgaris</name>
    <dbReference type="NCBI Taxonomy" id="1028688"/>
    <lineage>
        <taxon>Eukaryota</taxon>
        <taxon>Metazoa</taxon>
        <taxon>Spiralia</taxon>
        <taxon>Lophotrochozoa</taxon>
        <taxon>Mollusca</taxon>
        <taxon>Gastropoda</taxon>
        <taxon>Heterobranchia</taxon>
        <taxon>Euthyneura</taxon>
        <taxon>Panpulmonata</taxon>
        <taxon>Eupulmonata</taxon>
        <taxon>Stylommatophora</taxon>
        <taxon>Helicina</taxon>
        <taxon>Arionoidea</taxon>
        <taxon>Arionidae</taxon>
        <taxon>Arion</taxon>
    </lineage>
</organism>
<feature type="non-terminal residue" evidence="1">
    <location>
        <position position="1"/>
    </location>
</feature>
<feature type="non-terminal residue" evidence="1">
    <location>
        <position position="183"/>
    </location>
</feature>